<reference evidence="9" key="1">
    <citation type="submission" date="2018-01" db="EMBL/GenBank/DDBJ databases">
        <authorList>
            <person name="Kerou L M."/>
        </authorList>
    </citation>
    <scope>NUCLEOTIDE SEQUENCE [LARGE SCALE GENOMIC DNA]</scope>
    <source>
        <strain evidence="9">SCU2</strain>
    </source>
</reference>
<evidence type="ECO:0000256" key="5">
    <source>
        <dbReference type="ARBA" id="ARBA00022898"/>
    </source>
</evidence>
<dbReference type="InterPro" id="IPR015421">
    <property type="entry name" value="PyrdxlP-dep_Trfase_major"/>
</dbReference>
<dbReference type="PIRSF" id="PIRSF000521">
    <property type="entry name" value="Transaminase_4ab_Lys_Orn"/>
    <property type="match status" value="1"/>
</dbReference>
<dbReference type="GO" id="GO:0042802">
    <property type="term" value="F:identical protein binding"/>
    <property type="evidence" value="ECO:0007669"/>
    <property type="project" value="TreeGrafter"/>
</dbReference>
<evidence type="ECO:0000256" key="6">
    <source>
        <dbReference type="ARBA" id="ARBA00029440"/>
    </source>
</evidence>
<keyword evidence="2 8" id="KW-0032">Aminotransferase</keyword>
<evidence type="ECO:0000256" key="7">
    <source>
        <dbReference type="RuleBase" id="RU003560"/>
    </source>
</evidence>
<keyword evidence="5 7" id="KW-0663">Pyridoxal phosphate</keyword>
<evidence type="ECO:0000256" key="4">
    <source>
        <dbReference type="ARBA" id="ARBA00022679"/>
    </source>
</evidence>
<dbReference type="InterPro" id="IPR015422">
    <property type="entry name" value="PyrdxlP-dep_Trfase_small"/>
</dbReference>
<gene>
    <name evidence="8" type="primary">argD</name>
    <name evidence="8" type="ORF">NCAV_1249</name>
</gene>
<sequence>MEGVSMSLEGSRMKEEDSYIANVFQRYPVELVRGKGAYVWDSNGKAYIDFMAGYGVALVGHCNDKVVDAVKRQAERLITCHCSCYNDTRLEFLRRLVSVAPKGLNKVFLCNSGAEACEAAIKIARKYTKRHGIVAAVNSFHGKTMGALSITYASKYREPFKPLLDGVNFVPYSNADRLEELLEQDSRERRSIGAVILEPIQGEGGINVPDDGYLARVRELCNKYDLLLILDEIQSGLGRTGMLWASEHWGVVPDVMCIAKGMAGGVPMGAVLARQEVMDALKVGEHSNTFGGNPLACAAAKATLDCIIEDDLVGNASRMGKYMKDGLLALKDKHKVVRDVRGLGLMLGVELRFDVRDVLMDGLSHGLMMLYSGRNVIRLLPPLVVDEDIASRALSILDRLLTREEERRGVV</sequence>
<keyword evidence="3" id="KW-0028">Amino-acid biosynthesis</keyword>
<keyword evidence="4 8" id="KW-0808">Transferase</keyword>
<proteinExistence type="inferred from homology"/>
<evidence type="ECO:0000256" key="3">
    <source>
        <dbReference type="ARBA" id="ARBA00022605"/>
    </source>
</evidence>
<comment type="cofactor">
    <cofactor evidence="1">
        <name>pyridoxal 5'-phosphate</name>
        <dbReference type="ChEBI" id="CHEBI:597326"/>
    </cofactor>
</comment>
<dbReference type="NCBIfam" id="TIGR00707">
    <property type="entry name" value="argD"/>
    <property type="match status" value="1"/>
</dbReference>
<dbReference type="EC" id="2.6.1.11" evidence="8"/>
<comment type="pathway">
    <text evidence="6">Amino-acid biosynthesis.</text>
</comment>
<name>A0A2K5ARY8_9ARCH</name>
<dbReference type="InterPro" id="IPR049704">
    <property type="entry name" value="Aminotrans_3_PPA_site"/>
</dbReference>
<dbReference type="InterPro" id="IPR004636">
    <property type="entry name" value="AcOrn/SuccOrn_fam"/>
</dbReference>
<dbReference type="GO" id="GO:0003992">
    <property type="term" value="F:N2-acetyl-L-ornithine:2-oxoglutarate 5-aminotransferase activity"/>
    <property type="evidence" value="ECO:0007669"/>
    <property type="project" value="UniProtKB-EC"/>
</dbReference>
<dbReference type="Gene3D" id="3.90.1150.10">
    <property type="entry name" value="Aspartate Aminotransferase, domain 1"/>
    <property type="match status" value="1"/>
</dbReference>
<dbReference type="FunFam" id="3.40.640.10:FF:000004">
    <property type="entry name" value="Acetylornithine aminotransferase"/>
    <property type="match status" value="1"/>
</dbReference>
<dbReference type="Pfam" id="PF00202">
    <property type="entry name" value="Aminotran_3"/>
    <property type="match status" value="1"/>
</dbReference>
<dbReference type="AlphaFoldDB" id="A0A2K5ARY8"/>
<dbReference type="Proteomes" id="UP000236248">
    <property type="component" value="Chromosome NCAV"/>
</dbReference>
<dbReference type="GO" id="GO:0006526">
    <property type="term" value="P:L-arginine biosynthetic process"/>
    <property type="evidence" value="ECO:0007669"/>
    <property type="project" value="UniProtKB-ARBA"/>
</dbReference>
<dbReference type="EMBL" id="LT981265">
    <property type="protein sequence ID" value="SPC34416.1"/>
    <property type="molecule type" value="Genomic_DNA"/>
</dbReference>
<dbReference type="InterPro" id="IPR050103">
    <property type="entry name" value="Class-III_PLP-dep_AT"/>
</dbReference>
<dbReference type="PANTHER" id="PTHR11986">
    <property type="entry name" value="AMINOTRANSFERASE CLASS III"/>
    <property type="match status" value="1"/>
</dbReference>
<dbReference type="PANTHER" id="PTHR11986:SF79">
    <property type="entry name" value="ACETYLORNITHINE AMINOTRANSFERASE, MITOCHONDRIAL"/>
    <property type="match status" value="1"/>
</dbReference>
<dbReference type="Gene3D" id="3.40.640.10">
    <property type="entry name" value="Type I PLP-dependent aspartate aminotransferase-like (Major domain)"/>
    <property type="match status" value="1"/>
</dbReference>
<dbReference type="KEGG" id="ncv:NCAV_1249"/>
<comment type="similarity">
    <text evidence="7">Belongs to the class-III pyridoxal-phosphate-dependent aminotransferase family.</text>
</comment>
<dbReference type="SUPFAM" id="SSF53383">
    <property type="entry name" value="PLP-dependent transferases"/>
    <property type="match status" value="1"/>
</dbReference>
<dbReference type="InterPro" id="IPR005814">
    <property type="entry name" value="Aminotrans_3"/>
</dbReference>
<keyword evidence="9" id="KW-1185">Reference proteome</keyword>
<evidence type="ECO:0000256" key="1">
    <source>
        <dbReference type="ARBA" id="ARBA00001933"/>
    </source>
</evidence>
<evidence type="ECO:0000313" key="8">
    <source>
        <dbReference type="EMBL" id="SPC34416.1"/>
    </source>
</evidence>
<organism evidence="8 9">
    <name type="scientific">Candidatus Nitrosocaldus cavascurensis</name>
    <dbReference type="NCBI Taxonomy" id="2058097"/>
    <lineage>
        <taxon>Archaea</taxon>
        <taxon>Nitrososphaerota</taxon>
        <taxon>Nitrososphaeria</taxon>
        <taxon>Candidatus Nitrosocaldales</taxon>
        <taxon>Candidatus Nitrosocaldaceae</taxon>
        <taxon>Candidatus Nitrosocaldus</taxon>
    </lineage>
</organism>
<accession>A0A2K5ARY8</accession>
<dbReference type="NCBIfam" id="NF002325">
    <property type="entry name" value="PRK01278.1"/>
    <property type="match status" value="1"/>
</dbReference>
<dbReference type="PROSITE" id="PS00600">
    <property type="entry name" value="AA_TRANSFER_CLASS_3"/>
    <property type="match status" value="1"/>
</dbReference>
<dbReference type="GO" id="GO:0030170">
    <property type="term" value="F:pyridoxal phosphate binding"/>
    <property type="evidence" value="ECO:0007669"/>
    <property type="project" value="InterPro"/>
</dbReference>
<evidence type="ECO:0000313" key="9">
    <source>
        <dbReference type="Proteomes" id="UP000236248"/>
    </source>
</evidence>
<protein>
    <submittedName>
        <fullName evidence="8">Acetylornithine aminotransferase</fullName>
        <ecNumber evidence="8">2.6.1.11</ecNumber>
    </submittedName>
</protein>
<dbReference type="CDD" id="cd00610">
    <property type="entry name" value="OAT_like"/>
    <property type="match status" value="1"/>
</dbReference>
<dbReference type="InterPro" id="IPR015424">
    <property type="entry name" value="PyrdxlP-dep_Trfase"/>
</dbReference>
<evidence type="ECO:0000256" key="2">
    <source>
        <dbReference type="ARBA" id="ARBA00022576"/>
    </source>
</evidence>